<protein>
    <recommendedName>
        <fullName evidence="5">RGS1-HXK1-interacting protein 1</fullName>
    </recommendedName>
</protein>
<dbReference type="Gene3D" id="1.10.287.1490">
    <property type="match status" value="1"/>
</dbReference>
<feature type="region of interest" description="Disordered" evidence="2">
    <location>
        <begin position="1"/>
        <end position="21"/>
    </location>
</feature>
<organism evidence="3 4">
    <name type="scientific">Rosa chinensis</name>
    <name type="common">China rose</name>
    <dbReference type="NCBI Taxonomy" id="74649"/>
    <lineage>
        <taxon>Eukaryota</taxon>
        <taxon>Viridiplantae</taxon>
        <taxon>Streptophyta</taxon>
        <taxon>Embryophyta</taxon>
        <taxon>Tracheophyta</taxon>
        <taxon>Spermatophyta</taxon>
        <taxon>Magnoliopsida</taxon>
        <taxon>eudicotyledons</taxon>
        <taxon>Gunneridae</taxon>
        <taxon>Pentapetalae</taxon>
        <taxon>rosids</taxon>
        <taxon>fabids</taxon>
        <taxon>Rosales</taxon>
        <taxon>Rosaceae</taxon>
        <taxon>Rosoideae</taxon>
        <taxon>Rosoideae incertae sedis</taxon>
        <taxon>Rosa</taxon>
    </lineage>
</organism>
<evidence type="ECO:0000313" key="3">
    <source>
        <dbReference type="EMBL" id="PRQ35816.1"/>
    </source>
</evidence>
<accession>A0A2P6QNR7</accession>
<proteinExistence type="predicted"/>
<dbReference type="PANTHER" id="PTHR34554">
    <property type="entry name" value="RGS1-HXK1-INTERACTING PROTEIN 1"/>
    <property type="match status" value="1"/>
</dbReference>
<dbReference type="AlphaFoldDB" id="A0A2P6QNR7"/>
<dbReference type="GO" id="GO:0071333">
    <property type="term" value="P:cellular response to glucose stimulus"/>
    <property type="evidence" value="ECO:0007669"/>
    <property type="project" value="EnsemblPlants"/>
</dbReference>
<dbReference type="SUPFAM" id="SSF57997">
    <property type="entry name" value="Tropomyosin"/>
    <property type="match status" value="1"/>
</dbReference>
<dbReference type="Proteomes" id="UP000238479">
    <property type="component" value="Chromosome 5"/>
</dbReference>
<reference evidence="3 4" key="1">
    <citation type="journal article" date="2018" name="Nat. Genet.">
        <title>The Rosa genome provides new insights in the design of modern roses.</title>
        <authorList>
            <person name="Bendahmane M."/>
        </authorList>
    </citation>
    <scope>NUCLEOTIDE SEQUENCE [LARGE SCALE GENOMIC DNA]</scope>
    <source>
        <strain evidence="4">cv. Old Blush</strain>
    </source>
</reference>
<gene>
    <name evidence="3" type="ORF">RchiOBHm_Chr5g0084061</name>
</gene>
<dbReference type="PANTHER" id="PTHR34554:SF2">
    <property type="entry name" value="RGS1-HXK1-INTERACTING PROTEIN 1"/>
    <property type="match status" value="1"/>
</dbReference>
<name>A0A2P6QNR7_ROSCH</name>
<dbReference type="STRING" id="74649.A0A2P6QNR7"/>
<dbReference type="EMBL" id="PDCK01000043">
    <property type="protein sequence ID" value="PRQ35816.1"/>
    <property type="molecule type" value="Genomic_DNA"/>
</dbReference>
<feature type="coiled-coil region" evidence="1">
    <location>
        <begin position="128"/>
        <end position="169"/>
    </location>
</feature>
<keyword evidence="1" id="KW-0175">Coiled coil</keyword>
<dbReference type="GO" id="GO:1902659">
    <property type="term" value="P:regulation of glucose mediated signaling pathway"/>
    <property type="evidence" value="ECO:0007669"/>
    <property type="project" value="EnsemblPlants"/>
</dbReference>
<evidence type="ECO:0000256" key="2">
    <source>
        <dbReference type="SAM" id="MobiDB-lite"/>
    </source>
</evidence>
<sequence length="248" mass="27386">MAEEEPTPSPEEKQVLGDDGTYKGVAAEAEAAAASMASMAEDLQRTVMQSRDSAIRSARTLQDNVPEYMDKAASDYRTYEHAFFHKIKVGLKSATENPASTIGIGLTAAFILLPGPRRFLFRHTLGRFQSLEAKFAKAEKNVNQFKLSVDLMKQESKKLLERAAFAEKEMKFGQTELKDVGSRIQSLSKSIRKVDAQAADLMDGLREIPSGEALKLRAQVAAMTSQLKTQKTVMDKRIMKISELGVPV</sequence>
<dbReference type="InterPro" id="IPR053284">
    <property type="entry name" value="RGS1-HXK1_interactor"/>
</dbReference>
<comment type="caution">
    <text evidence="3">The sequence shown here is derived from an EMBL/GenBank/DDBJ whole genome shotgun (WGS) entry which is preliminary data.</text>
</comment>
<dbReference type="OMA" id="KDMKRGH"/>
<dbReference type="Gramene" id="PRQ35816">
    <property type="protein sequence ID" value="PRQ35816"/>
    <property type="gene ID" value="RchiOBHm_Chr5g0084061"/>
</dbReference>
<keyword evidence="4" id="KW-1185">Reference proteome</keyword>
<dbReference type="OrthoDB" id="1914410at2759"/>
<evidence type="ECO:0000313" key="4">
    <source>
        <dbReference type="Proteomes" id="UP000238479"/>
    </source>
</evidence>
<evidence type="ECO:0008006" key="5">
    <source>
        <dbReference type="Google" id="ProtNLM"/>
    </source>
</evidence>
<evidence type="ECO:0000256" key="1">
    <source>
        <dbReference type="SAM" id="Coils"/>
    </source>
</evidence>